<name>A0A398CSX6_9BACL</name>
<accession>A0A398CSX6</accession>
<dbReference type="AlphaFoldDB" id="A0A398CSX6"/>
<organism evidence="1 2">
    <name type="scientific">Cohnella faecalis</name>
    <dbReference type="NCBI Taxonomy" id="2315694"/>
    <lineage>
        <taxon>Bacteria</taxon>
        <taxon>Bacillati</taxon>
        <taxon>Bacillota</taxon>
        <taxon>Bacilli</taxon>
        <taxon>Bacillales</taxon>
        <taxon>Paenibacillaceae</taxon>
        <taxon>Cohnella</taxon>
    </lineage>
</organism>
<gene>
    <name evidence="1" type="ORF">D3H35_14975</name>
</gene>
<dbReference type="RefSeq" id="WP_119150104.1">
    <property type="nucleotide sequence ID" value="NZ_JBHSOV010000009.1"/>
</dbReference>
<dbReference type="EMBL" id="QXJM01000039">
    <property type="protein sequence ID" value="RIE02064.1"/>
    <property type="molecule type" value="Genomic_DNA"/>
</dbReference>
<evidence type="ECO:0000313" key="1">
    <source>
        <dbReference type="EMBL" id="RIE02064.1"/>
    </source>
</evidence>
<evidence type="ECO:0000313" key="2">
    <source>
        <dbReference type="Proteomes" id="UP000266340"/>
    </source>
</evidence>
<protein>
    <submittedName>
        <fullName evidence="1">Uncharacterized protein</fullName>
    </submittedName>
</protein>
<dbReference type="OrthoDB" id="2624679at2"/>
<dbReference type="Proteomes" id="UP000266340">
    <property type="component" value="Unassembled WGS sequence"/>
</dbReference>
<sequence length="97" mass="11364">MDTRFETFERTVEQIVYSFYRYEINNGMRQLELFITQISELLIEYRVEGTRLDEINQLLQLILVSVENKDFLIVADLLKYELLGRVLLVSGSVGLGE</sequence>
<reference evidence="1 2" key="1">
    <citation type="submission" date="2018-09" db="EMBL/GenBank/DDBJ databases">
        <title>Cohnella cavernae sp. nov., isolated from a karst cave.</title>
        <authorList>
            <person name="Zhu H."/>
        </authorList>
    </citation>
    <scope>NUCLEOTIDE SEQUENCE [LARGE SCALE GENOMIC DNA]</scope>
    <source>
        <strain evidence="1 2">K2E09-144</strain>
    </source>
</reference>
<comment type="caution">
    <text evidence="1">The sequence shown here is derived from an EMBL/GenBank/DDBJ whole genome shotgun (WGS) entry which is preliminary data.</text>
</comment>
<proteinExistence type="predicted"/>
<keyword evidence="2" id="KW-1185">Reference proteome</keyword>